<dbReference type="InterPro" id="IPR027417">
    <property type="entry name" value="P-loop_NTPase"/>
</dbReference>
<feature type="compositionally biased region" description="Low complexity" evidence="3">
    <location>
        <begin position="30"/>
        <end position="40"/>
    </location>
</feature>
<evidence type="ECO:0000256" key="2">
    <source>
        <dbReference type="PROSITE-ProRule" id="PRU00023"/>
    </source>
</evidence>
<dbReference type="Gene3D" id="1.25.40.20">
    <property type="entry name" value="Ankyrin repeat-containing domain"/>
    <property type="match status" value="1"/>
</dbReference>
<dbReference type="InterPro" id="IPR054471">
    <property type="entry name" value="GPIID_WHD"/>
</dbReference>
<dbReference type="OrthoDB" id="194358at2759"/>
<dbReference type="SUPFAM" id="SSF52540">
    <property type="entry name" value="P-loop containing nucleoside triphosphate hydrolases"/>
    <property type="match status" value="1"/>
</dbReference>
<evidence type="ECO:0000259" key="5">
    <source>
        <dbReference type="Pfam" id="PF24883"/>
    </source>
</evidence>
<protein>
    <submittedName>
        <fullName evidence="6">Uncharacterized protein</fullName>
    </submittedName>
</protein>
<dbReference type="AlphaFoldDB" id="A0A317SRT6"/>
<dbReference type="PANTHER" id="PTHR10039:SF14">
    <property type="entry name" value="NACHT DOMAIN-CONTAINING PROTEIN"/>
    <property type="match status" value="1"/>
</dbReference>
<dbReference type="Pfam" id="PF24883">
    <property type="entry name" value="NPHP3_N"/>
    <property type="match status" value="1"/>
</dbReference>
<dbReference type="InterPro" id="IPR056884">
    <property type="entry name" value="NPHP3-like_N"/>
</dbReference>
<keyword evidence="2" id="KW-0040">ANK repeat</keyword>
<dbReference type="Gene3D" id="3.40.50.300">
    <property type="entry name" value="P-loop containing nucleotide triphosphate hydrolases"/>
    <property type="match status" value="1"/>
</dbReference>
<evidence type="ECO:0000313" key="6">
    <source>
        <dbReference type="EMBL" id="PWW77153.1"/>
    </source>
</evidence>
<feature type="repeat" description="ANK" evidence="2">
    <location>
        <begin position="559"/>
        <end position="591"/>
    </location>
</feature>
<evidence type="ECO:0000259" key="4">
    <source>
        <dbReference type="Pfam" id="PF22939"/>
    </source>
</evidence>
<evidence type="ECO:0000256" key="3">
    <source>
        <dbReference type="SAM" id="MobiDB-lite"/>
    </source>
</evidence>
<feature type="region of interest" description="Disordered" evidence="3">
    <location>
        <begin position="1"/>
        <end position="40"/>
    </location>
</feature>
<feature type="domain" description="GPI inositol-deacylase winged helix" evidence="4">
    <location>
        <begin position="360"/>
        <end position="442"/>
    </location>
</feature>
<dbReference type="InterPro" id="IPR036770">
    <property type="entry name" value="Ankyrin_rpt-contain_sf"/>
</dbReference>
<feature type="compositionally biased region" description="Polar residues" evidence="3">
    <location>
        <begin position="1"/>
        <end position="25"/>
    </location>
</feature>
<reference evidence="6 7" key="1">
    <citation type="submission" date="2018-03" db="EMBL/GenBank/DDBJ databases">
        <title>Genomes of Pezizomycetes fungi and the evolution of truffles.</title>
        <authorList>
            <person name="Murat C."/>
            <person name="Payen T."/>
            <person name="Noel B."/>
            <person name="Kuo A."/>
            <person name="Martin F.M."/>
        </authorList>
    </citation>
    <scope>NUCLEOTIDE SEQUENCE [LARGE SCALE GENOMIC DNA]</scope>
    <source>
        <strain evidence="6">091103-1</strain>
    </source>
</reference>
<dbReference type="InterPro" id="IPR002110">
    <property type="entry name" value="Ankyrin_rpt"/>
</dbReference>
<dbReference type="EMBL" id="PYWC01000026">
    <property type="protein sequence ID" value="PWW77153.1"/>
    <property type="molecule type" value="Genomic_DNA"/>
</dbReference>
<organism evidence="6 7">
    <name type="scientific">Tuber magnatum</name>
    <name type="common">white Piedmont truffle</name>
    <dbReference type="NCBI Taxonomy" id="42249"/>
    <lineage>
        <taxon>Eukaryota</taxon>
        <taxon>Fungi</taxon>
        <taxon>Dikarya</taxon>
        <taxon>Ascomycota</taxon>
        <taxon>Pezizomycotina</taxon>
        <taxon>Pezizomycetes</taxon>
        <taxon>Pezizales</taxon>
        <taxon>Tuberaceae</taxon>
        <taxon>Tuber</taxon>
    </lineage>
</organism>
<accession>A0A317SRT6</accession>
<dbReference type="SUPFAM" id="SSF48403">
    <property type="entry name" value="Ankyrin repeat"/>
    <property type="match status" value="1"/>
</dbReference>
<name>A0A317SRT6_9PEZI</name>
<evidence type="ECO:0000256" key="1">
    <source>
        <dbReference type="ARBA" id="ARBA00022737"/>
    </source>
</evidence>
<feature type="domain" description="Nephrocystin 3-like N-terminal" evidence="5">
    <location>
        <begin position="86"/>
        <end position="251"/>
    </location>
</feature>
<comment type="caution">
    <text evidence="6">The sequence shown here is derived from an EMBL/GenBank/DDBJ whole genome shotgun (WGS) entry which is preliminary data.</text>
</comment>
<proteinExistence type="predicted"/>
<keyword evidence="7" id="KW-1185">Reference proteome</keyword>
<dbReference type="PANTHER" id="PTHR10039">
    <property type="entry name" value="AMELOGENIN"/>
    <property type="match status" value="1"/>
</dbReference>
<evidence type="ECO:0000313" key="7">
    <source>
        <dbReference type="Proteomes" id="UP000246991"/>
    </source>
</evidence>
<gene>
    <name evidence="6" type="ORF">C7212DRAFT_315120</name>
</gene>
<dbReference type="Proteomes" id="UP000246991">
    <property type="component" value="Unassembled WGS sequence"/>
</dbReference>
<sequence length="645" mass="73870">MSAGQSNTPFGEPSSSQSAPLSTNIHGDHSGNTGSNNTTNSGNTTNYNYCNHVPMNSPENYTEIVQCLYTSRYEEHRNRIRKPVEGTCNWVTKHPRYKDWLDNNTSGLLWLSADPGCGKSVTASFLVKHLECQTDAIICYFFFKDDNDEQKSATFALCAILHQLFARRNSLCRYAEKAFKDKAKRFTEEVDTLWSILVKAVSEGGCEDVICVVDALDECEEVTRAPLLGHLASLSESQNPDVRLKLLVTSRPYHSIEREFGPRTMTIRLKGEDETDSVTADVTRVIDEGINNLEEYWRRPGGLGYLRDLLISSADRTFIWVSLVLDILKDSEDDSPEEFTNIVSTAANGLAELYTKILDKSKHPDKARRILTIVVAAARPLTLREMNVAFKFRRDRKTIKDLRDLPPGFEKTVKNLCGHFVRIIDSKIYLVHQTAREFLLASSSPGRGNWQYTLYHKDSNYALADICISYLSLEEFEDDPLAMDTYGNINKNAVRDYRQKYAFLDYAAQHWADNFRDSEAQQMELFESTRLICRAGSQRLWAWLQIYWSNTNQQYLCPRDWTHLMIASWFGQRAVIERLLGEGDDINARSDRFGTILNITAVRRDNNTTRMLLEKNARAYINGKEYNILQVKRSVGYHILYQWVT</sequence>
<keyword evidence="1" id="KW-0677">Repeat</keyword>
<dbReference type="Pfam" id="PF22939">
    <property type="entry name" value="WHD_GPIID"/>
    <property type="match status" value="1"/>
</dbReference>
<dbReference type="PROSITE" id="PS50088">
    <property type="entry name" value="ANK_REPEAT"/>
    <property type="match status" value="1"/>
</dbReference>